<feature type="compositionally biased region" description="Low complexity" evidence="1">
    <location>
        <begin position="36"/>
        <end position="48"/>
    </location>
</feature>
<evidence type="ECO:0000313" key="3">
    <source>
        <dbReference type="Proteomes" id="UP001371218"/>
    </source>
</evidence>
<evidence type="ECO:0000256" key="1">
    <source>
        <dbReference type="SAM" id="MobiDB-lite"/>
    </source>
</evidence>
<dbReference type="RefSeq" id="WP_341424049.1">
    <property type="nucleotide sequence ID" value="NZ_JBBUTG010000001.1"/>
</dbReference>
<name>A0ABU9BLA3_9BURK</name>
<sequence length="418" mass="45457">MALHTAGVDAHGPAALQRPATGRPPGSARSVDESPRQLAQRRQIQAALGPTSSVQAQAPIQRAIKGERTFANGILSIDMEPGHRLDSGESYGEEGLIRFEPNAQGPRADVIELVQTVAVTGKGKDVQWTEEEAIREVWKAGDKRFVDQKGEGASIRGYASQGPVSPAYNASIRREKGENVAGAERHKDKGKYRTVNVEPGHRTERSAKPVELWDHPSATEPRSYSFETGVLAQVGDQQADWGSVRWSFRTVLKPPSSSTGSPTWSVADENLSFDEKPSENHVAAVRRFDEVMGNTGLISPESINAARDLFSDPKSREKGRAAIQAITSKVREYQAKLPVGKDGAAWHGRLDEIAKGLATHIANIEAPTSPKDDLWANSTSSLPQIPSNGDTRDEADEQVEVPDSWEDIDLEAVEELKI</sequence>
<protein>
    <submittedName>
        <fullName evidence="2">Uncharacterized protein</fullName>
    </submittedName>
</protein>
<evidence type="ECO:0000313" key="2">
    <source>
        <dbReference type="EMBL" id="MEK8029715.1"/>
    </source>
</evidence>
<feature type="region of interest" description="Disordered" evidence="1">
    <location>
        <begin position="1"/>
        <end position="53"/>
    </location>
</feature>
<dbReference type="EMBL" id="JBBUTG010000001">
    <property type="protein sequence ID" value="MEK8029715.1"/>
    <property type="molecule type" value="Genomic_DNA"/>
</dbReference>
<dbReference type="Proteomes" id="UP001371218">
    <property type="component" value="Unassembled WGS sequence"/>
</dbReference>
<feature type="compositionally biased region" description="Polar residues" evidence="1">
    <location>
        <begin position="376"/>
        <end position="389"/>
    </location>
</feature>
<gene>
    <name evidence="2" type="ORF">AACH06_02685</name>
</gene>
<reference evidence="2 3" key="1">
    <citation type="submission" date="2024-04" db="EMBL/GenBank/DDBJ databases">
        <title>Novel species of the genus Ideonella isolated from streams.</title>
        <authorList>
            <person name="Lu H."/>
        </authorList>
    </citation>
    <scope>NUCLEOTIDE SEQUENCE [LARGE SCALE GENOMIC DNA]</scope>
    <source>
        <strain evidence="2 3">DXS29W</strain>
    </source>
</reference>
<organism evidence="2 3">
    <name type="scientific">Ideonella lacteola</name>
    <dbReference type="NCBI Taxonomy" id="2984193"/>
    <lineage>
        <taxon>Bacteria</taxon>
        <taxon>Pseudomonadati</taxon>
        <taxon>Pseudomonadota</taxon>
        <taxon>Betaproteobacteria</taxon>
        <taxon>Burkholderiales</taxon>
        <taxon>Sphaerotilaceae</taxon>
        <taxon>Ideonella</taxon>
    </lineage>
</organism>
<accession>A0ABU9BLA3</accession>
<keyword evidence="3" id="KW-1185">Reference proteome</keyword>
<comment type="caution">
    <text evidence="2">The sequence shown here is derived from an EMBL/GenBank/DDBJ whole genome shotgun (WGS) entry which is preliminary data.</text>
</comment>
<proteinExistence type="predicted"/>
<feature type="region of interest" description="Disordered" evidence="1">
    <location>
        <begin position="367"/>
        <end position="400"/>
    </location>
</feature>